<dbReference type="EMBL" id="GIBP01011551">
    <property type="protein sequence ID" value="NDV40520.1"/>
    <property type="molecule type" value="Transcribed_RNA"/>
</dbReference>
<sequence length="55" mass="6124">MRGRAHPRPLPRRHPLRLGPQHPRPARPQAPHQHLQALQGGHAQGGLSGWLWGVP</sequence>
<reference evidence="2" key="1">
    <citation type="journal article" date="2020" name="J. Eukaryot. Microbiol.">
        <title>De novo Sequencing, Assembly and Annotation of the Transcriptome for the Free-Living Testate Amoeba Arcella intermedia.</title>
        <authorList>
            <person name="Ribeiro G.M."/>
            <person name="Porfirio-Sousa A.L."/>
            <person name="Maurer-Alcala X.X."/>
            <person name="Katz L.A."/>
            <person name="Lahr D.J.G."/>
        </authorList>
    </citation>
    <scope>NUCLEOTIDE SEQUENCE</scope>
</reference>
<evidence type="ECO:0000256" key="1">
    <source>
        <dbReference type="SAM" id="MobiDB-lite"/>
    </source>
</evidence>
<organism evidence="2">
    <name type="scientific">Arcella intermedia</name>
    <dbReference type="NCBI Taxonomy" id="1963864"/>
    <lineage>
        <taxon>Eukaryota</taxon>
        <taxon>Amoebozoa</taxon>
        <taxon>Tubulinea</taxon>
        <taxon>Elardia</taxon>
        <taxon>Arcellinida</taxon>
        <taxon>Sphaerothecina</taxon>
        <taxon>Arcellidae</taxon>
        <taxon>Arcella</taxon>
    </lineage>
</organism>
<protein>
    <submittedName>
        <fullName evidence="2">Uncharacterized protein</fullName>
    </submittedName>
</protein>
<proteinExistence type="predicted"/>
<feature type="compositionally biased region" description="Low complexity" evidence="1">
    <location>
        <begin position="29"/>
        <end position="41"/>
    </location>
</feature>
<feature type="region of interest" description="Disordered" evidence="1">
    <location>
        <begin position="1"/>
        <end position="55"/>
    </location>
</feature>
<feature type="compositionally biased region" description="Basic residues" evidence="1">
    <location>
        <begin position="1"/>
        <end position="16"/>
    </location>
</feature>
<evidence type="ECO:0000313" key="2">
    <source>
        <dbReference type="EMBL" id="NDV40520.1"/>
    </source>
</evidence>
<dbReference type="AlphaFoldDB" id="A0A6B2LUG6"/>
<accession>A0A6B2LUG6</accession>
<name>A0A6B2LUG6_9EUKA</name>